<dbReference type="InterPro" id="IPR009077">
    <property type="entry name" value="Proteasome_activ_PA28"/>
</dbReference>
<dbReference type="InterPro" id="IPR036997">
    <property type="entry name" value="PA28_C_sf"/>
</dbReference>
<protein>
    <recommendedName>
        <fullName evidence="4">Proteasome activator PA28 C-terminal domain-containing protein</fullName>
    </recommendedName>
</protein>
<organism evidence="5 6">
    <name type="scientific">Bonamia ostreae</name>
    <dbReference type="NCBI Taxonomy" id="126728"/>
    <lineage>
        <taxon>Eukaryota</taxon>
        <taxon>Sar</taxon>
        <taxon>Rhizaria</taxon>
        <taxon>Endomyxa</taxon>
        <taxon>Ascetosporea</taxon>
        <taxon>Haplosporida</taxon>
        <taxon>Bonamia</taxon>
    </lineage>
</organism>
<keyword evidence="2" id="KW-0647">Proteasome</keyword>
<keyword evidence="6" id="KW-1185">Reference proteome</keyword>
<dbReference type="InterPro" id="IPR036252">
    <property type="entry name" value="Proteasome_activ_sf"/>
</dbReference>
<sequence>NFEKNQLTTEEILQGLPDFAKSQSSKNDSNGEEELEETGTKRKNSEEENGEFKKLLKTNSPAFEKMLVRQQSYVGCNTWISRLVKDLKSECLFFIKMVGSLKLWIQLNIPKIEDGNNFGVTIQEEIVTELASKENHAFNIMEEMMKYYSERARIVKRILKYPKFEDFKNALVEHDDRAFIMFRMDFLDMRNYYITLLDVIKKNYEKIKKPRGNGSSYHSMF</sequence>
<feature type="region of interest" description="Disordered" evidence="3">
    <location>
        <begin position="15"/>
        <end position="53"/>
    </location>
</feature>
<proteinExistence type="inferred from homology"/>
<evidence type="ECO:0000256" key="1">
    <source>
        <dbReference type="ARBA" id="ARBA00005883"/>
    </source>
</evidence>
<name>A0ABV2AKX6_9EUKA</name>
<dbReference type="PANTHER" id="PTHR10660:SF2">
    <property type="entry name" value="LD45860P"/>
    <property type="match status" value="1"/>
</dbReference>
<reference evidence="5 6" key="1">
    <citation type="journal article" date="2024" name="BMC Biol.">
        <title>Comparative genomics of Ascetosporea gives new insight into the evolutionary basis for animal parasitism in Rhizaria.</title>
        <authorList>
            <person name="Hiltunen Thoren M."/>
            <person name="Onut-Brannstrom I."/>
            <person name="Alfjorden A."/>
            <person name="Peckova H."/>
            <person name="Swords F."/>
            <person name="Hooper C."/>
            <person name="Holzer A.S."/>
            <person name="Bass D."/>
            <person name="Burki F."/>
        </authorList>
    </citation>
    <scope>NUCLEOTIDE SEQUENCE [LARGE SCALE GENOMIC DNA]</scope>
    <source>
        <strain evidence="5">20-A016</strain>
    </source>
</reference>
<feature type="non-terminal residue" evidence="5">
    <location>
        <position position="1"/>
    </location>
</feature>
<dbReference type="InterPro" id="IPR003186">
    <property type="entry name" value="PA28_C"/>
</dbReference>
<evidence type="ECO:0000256" key="2">
    <source>
        <dbReference type="ARBA" id="ARBA00022942"/>
    </source>
</evidence>
<evidence type="ECO:0000313" key="6">
    <source>
        <dbReference type="Proteomes" id="UP001439008"/>
    </source>
</evidence>
<comment type="caution">
    <text evidence="5">The sequence shown here is derived from an EMBL/GenBank/DDBJ whole genome shotgun (WGS) entry which is preliminary data.</text>
</comment>
<dbReference type="PANTHER" id="PTHR10660">
    <property type="entry name" value="PROTEASOME REGULATOR PA28"/>
    <property type="match status" value="1"/>
</dbReference>
<comment type="similarity">
    <text evidence="1">Belongs to the PA28 family.</text>
</comment>
<dbReference type="SUPFAM" id="SSF47216">
    <property type="entry name" value="Proteasome activator"/>
    <property type="match status" value="1"/>
</dbReference>
<evidence type="ECO:0000259" key="4">
    <source>
        <dbReference type="Pfam" id="PF02252"/>
    </source>
</evidence>
<dbReference type="Gene3D" id="1.20.120.180">
    <property type="entry name" value="Proteasome activator pa28, C-terminal domain"/>
    <property type="match status" value="1"/>
</dbReference>
<dbReference type="Proteomes" id="UP001439008">
    <property type="component" value="Unassembled WGS sequence"/>
</dbReference>
<evidence type="ECO:0000313" key="5">
    <source>
        <dbReference type="EMBL" id="MES1920048.1"/>
    </source>
</evidence>
<dbReference type="EMBL" id="JBDODL010000492">
    <property type="protein sequence ID" value="MES1920048.1"/>
    <property type="molecule type" value="Genomic_DNA"/>
</dbReference>
<feature type="domain" description="Proteasome activator PA28 C-terminal" evidence="4">
    <location>
        <begin position="74"/>
        <end position="214"/>
    </location>
</feature>
<dbReference type="Pfam" id="PF02252">
    <property type="entry name" value="PA28_C"/>
    <property type="match status" value="1"/>
</dbReference>
<accession>A0ABV2AKX6</accession>
<evidence type="ECO:0000256" key="3">
    <source>
        <dbReference type="SAM" id="MobiDB-lite"/>
    </source>
</evidence>
<gene>
    <name evidence="5" type="ORF">MHBO_001774</name>
</gene>
<feature type="compositionally biased region" description="Basic and acidic residues" evidence="3">
    <location>
        <begin position="38"/>
        <end position="53"/>
    </location>
</feature>